<reference evidence="3" key="1">
    <citation type="journal article" date="2019" name="Int. J. Syst. Evol. Microbiol.">
        <title>The Global Catalogue of Microorganisms (GCM) 10K type strain sequencing project: providing services to taxonomists for standard genome sequencing and annotation.</title>
        <authorList>
            <consortium name="The Broad Institute Genomics Platform"/>
            <consortium name="The Broad Institute Genome Sequencing Center for Infectious Disease"/>
            <person name="Wu L."/>
            <person name="Ma J."/>
        </authorList>
    </citation>
    <scope>NUCLEOTIDE SEQUENCE [LARGE SCALE GENOMIC DNA]</scope>
    <source>
        <strain evidence="3">KCTC 19812</strain>
    </source>
</reference>
<dbReference type="Pfam" id="PF20130">
    <property type="entry name" value="DUF6520"/>
    <property type="match status" value="1"/>
</dbReference>
<comment type="caution">
    <text evidence="2">The sequence shown here is derived from an EMBL/GenBank/DDBJ whole genome shotgun (WGS) entry which is preliminary data.</text>
</comment>
<keyword evidence="3" id="KW-1185">Reference proteome</keyword>
<feature type="chain" id="PRO_5045969168" evidence="1">
    <location>
        <begin position="24"/>
        <end position="78"/>
    </location>
</feature>
<sequence>MKNSIKNLLRAGVFVLAAVFAFAFTQSVSNQPAYQQINGVWTEVSNLNYDCDREIEEVCTYASPDFSTPLEMGKFELQ</sequence>
<protein>
    <submittedName>
        <fullName evidence="2">DUF6520 family protein</fullName>
    </submittedName>
</protein>
<dbReference type="InterPro" id="IPR045391">
    <property type="entry name" value="DUF6520"/>
</dbReference>
<gene>
    <name evidence="2" type="ORF">ACFSKV_16455</name>
</gene>
<evidence type="ECO:0000256" key="1">
    <source>
        <dbReference type="SAM" id="SignalP"/>
    </source>
</evidence>
<dbReference type="RefSeq" id="WP_380805177.1">
    <property type="nucleotide sequence ID" value="NZ_JBHUIV010000025.1"/>
</dbReference>
<evidence type="ECO:0000313" key="3">
    <source>
        <dbReference type="Proteomes" id="UP001597414"/>
    </source>
</evidence>
<dbReference type="Proteomes" id="UP001597414">
    <property type="component" value="Unassembled WGS sequence"/>
</dbReference>
<feature type="signal peptide" evidence="1">
    <location>
        <begin position="1"/>
        <end position="23"/>
    </location>
</feature>
<accession>A0ABW5BE47</accession>
<keyword evidence="1" id="KW-0732">Signal</keyword>
<dbReference type="EMBL" id="JBHUIV010000025">
    <property type="protein sequence ID" value="MFD2203170.1"/>
    <property type="molecule type" value="Genomic_DNA"/>
</dbReference>
<proteinExistence type="predicted"/>
<evidence type="ECO:0000313" key="2">
    <source>
        <dbReference type="EMBL" id="MFD2203170.1"/>
    </source>
</evidence>
<organism evidence="2 3">
    <name type="scientific">Shivajiella indica</name>
    <dbReference type="NCBI Taxonomy" id="872115"/>
    <lineage>
        <taxon>Bacteria</taxon>
        <taxon>Pseudomonadati</taxon>
        <taxon>Bacteroidota</taxon>
        <taxon>Cytophagia</taxon>
        <taxon>Cytophagales</taxon>
        <taxon>Cyclobacteriaceae</taxon>
        <taxon>Shivajiella</taxon>
    </lineage>
</organism>
<name>A0ABW5BE47_9BACT</name>